<keyword evidence="1" id="KW-0378">Hydrolase</keyword>
<dbReference type="InterPro" id="IPR000150">
    <property type="entry name" value="Cof"/>
</dbReference>
<dbReference type="Pfam" id="PF08282">
    <property type="entry name" value="Hydrolase_3"/>
    <property type="match status" value="1"/>
</dbReference>
<dbReference type="GO" id="GO:0016791">
    <property type="term" value="F:phosphatase activity"/>
    <property type="evidence" value="ECO:0007669"/>
    <property type="project" value="UniProtKB-ARBA"/>
</dbReference>
<name>A0A6N8UDM3_9FIRM</name>
<dbReference type="SUPFAM" id="SSF56784">
    <property type="entry name" value="HAD-like"/>
    <property type="match status" value="1"/>
</dbReference>
<sequence>MTNYKACFFDIDGTLYSHSYQDIPVSAQNALLALKENGWKLGIATSRCADETKQLPSFYRNFPFDAYIYDGGAHVVSKGEGIQDKPIPKGVMEKLIEVQKQTGMDLRYSCAAGDYSHGKISDWYLDVFFHLYLNMPLEKPYEEEPVFNILIQSERTDIDDQIEQASQGCNIVHYNRVWELTAPGVEKGDGVLAMAKHWNMDIRDIVCFGDGLNDIEMLKIAGLGVAMGNGKQQLKDAADAVCGHIDEDGILIFMKEQGWI</sequence>
<dbReference type="InterPro" id="IPR036412">
    <property type="entry name" value="HAD-like_sf"/>
</dbReference>
<reference evidence="1 2" key="1">
    <citation type="submission" date="2019-12" db="EMBL/GenBank/DDBJ databases">
        <authorList>
            <person name="Yang R."/>
        </authorList>
    </citation>
    <scope>NUCLEOTIDE SEQUENCE [LARGE SCALE GENOMIC DNA]</scope>
    <source>
        <strain evidence="1 2">DONG20-135</strain>
    </source>
</reference>
<protein>
    <submittedName>
        <fullName evidence="1">Cof-type HAD-IIB family hydrolase</fullName>
    </submittedName>
</protein>
<dbReference type="EMBL" id="WUUQ01000009">
    <property type="protein sequence ID" value="MXQ74529.1"/>
    <property type="molecule type" value="Genomic_DNA"/>
</dbReference>
<dbReference type="GO" id="GO:0000287">
    <property type="term" value="F:magnesium ion binding"/>
    <property type="evidence" value="ECO:0007669"/>
    <property type="project" value="TreeGrafter"/>
</dbReference>
<dbReference type="GO" id="GO:0005829">
    <property type="term" value="C:cytosol"/>
    <property type="evidence" value="ECO:0007669"/>
    <property type="project" value="TreeGrafter"/>
</dbReference>
<keyword evidence="2" id="KW-1185">Reference proteome</keyword>
<dbReference type="Gene3D" id="3.30.1240.10">
    <property type="match status" value="1"/>
</dbReference>
<organism evidence="1 2">
    <name type="scientific">Copranaerobaculum intestinale</name>
    <dbReference type="NCBI Taxonomy" id="2692629"/>
    <lineage>
        <taxon>Bacteria</taxon>
        <taxon>Bacillati</taxon>
        <taxon>Bacillota</taxon>
        <taxon>Erysipelotrichia</taxon>
        <taxon>Erysipelotrichales</taxon>
        <taxon>Erysipelotrichaceae</taxon>
        <taxon>Copranaerobaculum</taxon>
    </lineage>
</organism>
<dbReference type="SFLD" id="SFLDG01140">
    <property type="entry name" value="C2.B:_Phosphomannomutase_and_P"/>
    <property type="match status" value="1"/>
</dbReference>
<comment type="caution">
    <text evidence="1">The sequence shown here is derived from an EMBL/GenBank/DDBJ whole genome shotgun (WGS) entry which is preliminary data.</text>
</comment>
<dbReference type="Proteomes" id="UP000434036">
    <property type="component" value="Unassembled WGS sequence"/>
</dbReference>
<dbReference type="InterPro" id="IPR023214">
    <property type="entry name" value="HAD_sf"/>
</dbReference>
<dbReference type="SFLD" id="SFLDS00003">
    <property type="entry name" value="Haloacid_Dehalogenase"/>
    <property type="match status" value="1"/>
</dbReference>
<dbReference type="PANTHER" id="PTHR10000">
    <property type="entry name" value="PHOSPHOSERINE PHOSPHATASE"/>
    <property type="match status" value="1"/>
</dbReference>
<accession>A0A6N8UDM3</accession>
<dbReference type="Gene3D" id="3.40.50.1000">
    <property type="entry name" value="HAD superfamily/HAD-like"/>
    <property type="match status" value="1"/>
</dbReference>
<dbReference type="NCBIfam" id="TIGR01484">
    <property type="entry name" value="HAD-SF-IIB"/>
    <property type="match status" value="1"/>
</dbReference>
<evidence type="ECO:0000313" key="1">
    <source>
        <dbReference type="EMBL" id="MXQ74529.1"/>
    </source>
</evidence>
<dbReference type="AlphaFoldDB" id="A0A6N8UDM3"/>
<gene>
    <name evidence="1" type="ORF">GSF08_11390</name>
</gene>
<dbReference type="RefSeq" id="WP_160625913.1">
    <property type="nucleotide sequence ID" value="NZ_WUUQ01000009.1"/>
</dbReference>
<dbReference type="PROSITE" id="PS01229">
    <property type="entry name" value="COF_2"/>
    <property type="match status" value="1"/>
</dbReference>
<reference evidence="1 2" key="2">
    <citation type="submission" date="2020-01" db="EMBL/GenBank/DDBJ databases">
        <title>Clostridiaceae sp. nov. isolated from the gut of human by culturomics.</title>
        <authorList>
            <person name="Chang Y."/>
        </authorList>
    </citation>
    <scope>NUCLEOTIDE SEQUENCE [LARGE SCALE GENOMIC DNA]</scope>
    <source>
        <strain evidence="1 2">DONG20-135</strain>
    </source>
</reference>
<evidence type="ECO:0000313" key="2">
    <source>
        <dbReference type="Proteomes" id="UP000434036"/>
    </source>
</evidence>
<dbReference type="NCBIfam" id="TIGR00099">
    <property type="entry name" value="Cof-subfamily"/>
    <property type="match status" value="1"/>
</dbReference>
<proteinExistence type="predicted"/>
<dbReference type="PANTHER" id="PTHR10000:SF25">
    <property type="entry name" value="PHOSPHATASE YKRA-RELATED"/>
    <property type="match status" value="1"/>
</dbReference>
<dbReference type="InterPro" id="IPR006379">
    <property type="entry name" value="HAD-SF_hydro_IIB"/>
</dbReference>